<feature type="region of interest" description="Disordered" evidence="1">
    <location>
        <begin position="60"/>
        <end position="97"/>
    </location>
</feature>
<name>A0ABP7Q7E4_9ACTN</name>
<dbReference type="InterPro" id="IPR026496">
    <property type="entry name" value="GRASP_targ"/>
</dbReference>
<dbReference type="Pfam" id="PF14408">
    <property type="entry name" value="Actino_peptide"/>
    <property type="match status" value="1"/>
</dbReference>
<dbReference type="NCBIfam" id="TIGR04186">
    <property type="entry name" value="GRASP_targ"/>
    <property type="match status" value="1"/>
</dbReference>
<dbReference type="InterPro" id="IPR025843">
    <property type="entry name" value="Actino_peptide"/>
</dbReference>
<comment type="caution">
    <text evidence="2">The sequence shown here is derived from an EMBL/GenBank/DDBJ whole genome shotgun (WGS) entry which is preliminary data.</text>
</comment>
<keyword evidence="3" id="KW-1185">Reference proteome</keyword>
<proteinExistence type="predicted"/>
<feature type="compositionally biased region" description="Low complexity" evidence="1">
    <location>
        <begin position="69"/>
        <end position="90"/>
    </location>
</feature>
<protein>
    <recommendedName>
        <fullName evidence="4">ATP-grasp-modified RiPP</fullName>
    </recommendedName>
</protein>
<evidence type="ECO:0000313" key="2">
    <source>
        <dbReference type="EMBL" id="GAA3977441.1"/>
    </source>
</evidence>
<accession>A0ABP7Q7E4</accession>
<evidence type="ECO:0000256" key="1">
    <source>
        <dbReference type="SAM" id="MobiDB-lite"/>
    </source>
</evidence>
<reference evidence="3" key="1">
    <citation type="journal article" date="2019" name="Int. J. Syst. Evol. Microbiol.">
        <title>The Global Catalogue of Microorganisms (GCM) 10K type strain sequencing project: providing services to taxonomists for standard genome sequencing and annotation.</title>
        <authorList>
            <consortium name="The Broad Institute Genomics Platform"/>
            <consortium name="The Broad Institute Genome Sequencing Center for Infectious Disease"/>
            <person name="Wu L."/>
            <person name="Ma J."/>
        </authorList>
    </citation>
    <scope>NUCLEOTIDE SEQUENCE [LARGE SCALE GENOMIC DNA]</scope>
    <source>
        <strain evidence="3">JCM 17027</strain>
    </source>
</reference>
<feature type="compositionally biased region" description="Low complexity" evidence="1">
    <location>
        <begin position="8"/>
        <end position="23"/>
    </location>
</feature>
<dbReference type="RefSeq" id="WP_345592546.1">
    <property type="nucleotide sequence ID" value="NZ_BAABCQ010000047.1"/>
</dbReference>
<sequence length="97" mass="10070">MFAHSDRLPTGTPLPTGTLTPTPWGVRRMAPYPSPAPGYAKAVLDPTTQTTRYFDDRGKVIEMGGHGTSTGTNPSTGTSPDGTGSGTDTDTGNDTDQ</sequence>
<evidence type="ECO:0008006" key="4">
    <source>
        <dbReference type="Google" id="ProtNLM"/>
    </source>
</evidence>
<feature type="region of interest" description="Disordered" evidence="1">
    <location>
        <begin position="1"/>
        <end position="42"/>
    </location>
</feature>
<organism evidence="2 3">
    <name type="scientific">Streptomyces marokkonensis</name>
    <dbReference type="NCBI Taxonomy" id="324855"/>
    <lineage>
        <taxon>Bacteria</taxon>
        <taxon>Bacillati</taxon>
        <taxon>Actinomycetota</taxon>
        <taxon>Actinomycetes</taxon>
        <taxon>Kitasatosporales</taxon>
        <taxon>Streptomycetaceae</taxon>
        <taxon>Streptomyces</taxon>
    </lineage>
</organism>
<dbReference type="EMBL" id="BAABCQ010000047">
    <property type="protein sequence ID" value="GAA3977441.1"/>
    <property type="molecule type" value="Genomic_DNA"/>
</dbReference>
<gene>
    <name evidence="2" type="ORF">GCM10022384_29120</name>
</gene>
<dbReference type="Proteomes" id="UP001500034">
    <property type="component" value="Unassembled WGS sequence"/>
</dbReference>
<evidence type="ECO:0000313" key="3">
    <source>
        <dbReference type="Proteomes" id="UP001500034"/>
    </source>
</evidence>